<protein>
    <submittedName>
        <fullName evidence="1">Uncharacterized protein</fullName>
    </submittedName>
</protein>
<evidence type="ECO:0000313" key="2">
    <source>
        <dbReference type="Proteomes" id="UP000248806"/>
    </source>
</evidence>
<accession>A0A326U048</accession>
<organism evidence="1 2">
    <name type="scientific">Thermosporothrix hazakensis</name>
    <dbReference type="NCBI Taxonomy" id="644383"/>
    <lineage>
        <taxon>Bacteria</taxon>
        <taxon>Bacillati</taxon>
        <taxon>Chloroflexota</taxon>
        <taxon>Ktedonobacteria</taxon>
        <taxon>Ktedonobacterales</taxon>
        <taxon>Thermosporotrichaceae</taxon>
        <taxon>Thermosporothrix</taxon>
    </lineage>
</organism>
<dbReference type="EMBL" id="QKUF01000025">
    <property type="protein sequence ID" value="PZW23532.1"/>
    <property type="molecule type" value="Genomic_DNA"/>
</dbReference>
<dbReference type="OrthoDB" id="149645at2"/>
<name>A0A326U048_THEHA</name>
<proteinExistence type="predicted"/>
<keyword evidence="2" id="KW-1185">Reference proteome</keyword>
<dbReference type="RefSeq" id="WP_111325211.1">
    <property type="nucleotide sequence ID" value="NZ_BIFX01000003.1"/>
</dbReference>
<evidence type="ECO:0000313" key="1">
    <source>
        <dbReference type="EMBL" id="PZW23532.1"/>
    </source>
</evidence>
<reference evidence="1 2" key="1">
    <citation type="submission" date="2018-06" db="EMBL/GenBank/DDBJ databases">
        <title>Genomic Encyclopedia of Archaeal and Bacterial Type Strains, Phase II (KMG-II): from individual species to whole genera.</title>
        <authorList>
            <person name="Goeker M."/>
        </authorList>
    </citation>
    <scope>NUCLEOTIDE SEQUENCE [LARGE SCALE GENOMIC DNA]</scope>
    <source>
        <strain evidence="1 2">ATCC BAA-1881</strain>
    </source>
</reference>
<gene>
    <name evidence="1" type="ORF">EI42_04915</name>
</gene>
<dbReference type="Proteomes" id="UP000248806">
    <property type="component" value="Unassembled WGS sequence"/>
</dbReference>
<comment type="caution">
    <text evidence="1">The sequence shown here is derived from an EMBL/GenBank/DDBJ whole genome shotgun (WGS) entry which is preliminary data.</text>
</comment>
<dbReference type="AlphaFoldDB" id="A0A326U048"/>
<sequence>MTFTLNDIEDLVRLDLFDAGGSRWTNRDIDRAIEKAVTRYSEVAPHIIPADLATQPAQRSYLLTGTVAPPLRVDRVLYPFHIYGSAFPPPEKAVNAALSAGDGLSIGTYRYAVSYITANGETTPGAIATITTASGYRYVVLNDIPVAPLVRGTAGTPNRVIARNIYRSLVGDTSLHLLATLPDNATTTYVDTMPDEELSKRPLPPTVNTSGVPLWPQQEKPFAEQVTQNGILITLLIPPEELPTTEGEVIRVLYATRHQLDDYGSTIPEQHKELIILGASAYAMEAYQVPTNDNFRFQDGALGDRFDDTSVPVAWRIAALQKMRQFLEQLEQLRIESTSTAWVRWGERV</sequence>